<sequence length="129" mass="14295">MTKTKRILALGAALVVTAGLAAGGVLLGRSLQPTSMAETYIQEEDVLRLVEEEAPLSAYSQYLHQEFYGSGITQTTYVLPMNYQGGFAWVMANALELDQTPRYVALVPSIEPGEDEEILRIYYREEESS</sequence>
<accession>A0A9D2MW92</accession>
<reference evidence="1" key="2">
    <citation type="submission" date="2021-04" db="EMBL/GenBank/DDBJ databases">
        <authorList>
            <person name="Gilroy R."/>
        </authorList>
    </citation>
    <scope>NUCLEOTIDE SEQUENCE</scope>
    <source>
        <strain evidence="1">CHK185-1770</strain>
    </source>
</reference>
<dbReference type="AlphaFoldDB" id="A0A9D2MW92"/>
<proteinExistence type="predicted"/>
<dbReference type="EMBL" id="DWXG01000033">
    <property type="protein sequence ID" value="HJB97736.1"/>
    <property type="molecule type" value="Genomic_DNA"/>
</dbReference>
<organism evidence="1 2">
    <name type="scientific">Candidatus Acutalibacter pullicola</name>
    <dbReference type="NCBI Taxonomy" id="2838417"/>
    <lineage>
        <taxon>Bacteria</taxon>
        <taxon>Bacillati</taxon>
        <taxon>Bacillota</taxon>
        <taxon>Clostridia</taxon>
        <taxon>Eubacteriales</taxon>
        <taxon>Acutalibacteraceae</taxon>
        <taxon>Acutalibacter</taxon>
    </lineage>
</organism>
<evidence type="ECO:0000313" key="2">
    <source>
        <dbReference type="Proteomes" id="UP000826793"/>
    </source>
</evidence>
<gene>
    <name evidence="1" type="ORF">H9710_04065</name>
</gene>
<dbReference type="Proteomes" id="UP000826793">
    <property type="component" value="Unassembled WGS sequence"/>
</dbReference>
<reference evidence="1" key="1">
    <citation type="journal article" date="2021" name="PeerJ">
        <title>Extensive microbial diversity within the chicken gut microbiome revealed by metagenomics and culture.</title>
        <authorList>
            <person name="Gilroy R."/>
            <person name="Ravi A."/>
            <person name="Getino M."/>
            <person name="Pursley I."/>
            <person name="Horton D.L."/>
            <person name="Alikhan N.F."/>
            <person name="Baker D."/>
            <person name="Gharbi K."/>
            <person name="Hall N."/>
            <person name="Watson M."/>
            <person name="Adriaenssens E.M."/>
            <person name="Foster-Nyarko E."/>
            <person name="Jarju S."/>
            <person name="Secka A."/>
            <person name="Antonio M."/>
            <person name="Oren A."/>
            <person name="Chaudhuri R.R."/>
            <person name="La Ragione R."/>
            <person name="Hildebrand F."/>
            <person name="Pallen M.J."/>
        </authorList>
    </citation>
    <scope>NUCLEOTIDE SEQUENCE</scope>
    <source>
        <strain evidence="1">CHK185-1770</strain>
    </source>
</reference>
<name>A0A9D2MW92_9FIRM</name>
<comment type="caution">
    <text evidence="1">The sequence shown here is derived from an EMBL/GenBank/DDBJ whole genome shotgun (WGS) entry which is preliminary data.</text>
</comment>
<protein>
    <submittedName>
        <fullName evidence="1">Uncharacterized protein</fullName>
    </submittedName>
</protein>
<evidence type="ECO:0000313" key="1">
    <source>
        <dbReference type="EMBL" id="HJB97736.1"/>
    </source>
</evidence>